<keyword evidence="1" id="KW-0732">Signal</keyword>
<evidence type="ECO:0000313" key="2">
    <source>
        <dbReference type="EMBL" id="KAK7007696.1"/>
    </source>
</evidence>
<evidence type="ECO:0000313" key="3">
    <source>
        <dbReference type="Proteomes" id="UP001362999"/>
    </source>
</evidence>
<feature type="signal peptide" evidence="1">
    <location>
        <begin position="1"/>
        <end position="30"/>
    </location>
</feature>
<proteinExistence type="predicted"/>
<organism evidence="2 3">
    <name type="scientific">Favolaschia claudopus</name>
    <dbReference type="NCBI Taxonomy" id="2862362"/>
    <lineage>
        <taxon>Eukaryota</taxon>
        <taxon>Fungi</taxon>
        <taxon>Dikarya</taxon>
        <taxon>Basidiomycota</taxon>
        <taxon>Agaricomycotina</taxon>
        <taxon>Agaricomycetes</taxon>
        <taxon>Agaricomycetidae</taxon>
        <taxon>Agaricales</taxon>
        <taxon>Marasmiineae</taxon>
        <taxon>Mycenaceae</taxon>
        <taxon>Favolaschia</taxon>
    </lineage>
</organism>
<dbReference type="AlphaFoldDB" id="A0AAW0AEL8"/>
<dbReference type="Proteomes" id="UP001362999">
    <property type="component" value="Unassembled WGS sequence"/>
</dbReference>
<keyword evidence="3" id="KW-1185">Reference proteome</keyword>
<gene>
    <name evidence="2" type="ORF">R3P38DRAFT_1661571</name>
</gene>
<name>A0AAW0AEL8_9AGAR</name>
<comment type="caution">
    <text evidence="2">The sequence shown here is derived from an EMBL/GenBank/DDBJ whole genome shotgun (WGS) entry which is preliminary data.</text>
</comment>
<reference evidence="2 3" key="1">
    <citation type="journal article" date="2024" name="J Genomics">
        <title>Draft genome sequencing and assembly of Favolaschia claudopus CIRM-BRFM 2984 isolated from oak limbs.</title>
        <authorList>
            <person name="Navarro D."/>
            <person name="Drula E."/>
            <person name="Chaduli D."/>
            <person name="Cazenave R."/>
            <person name="Ahrendt S."/>
            <person name="Wang J."/>
            <person name="Lipzen A."/>
            <person name="Daum C."/>
            <person name="Barry K."/>
            <person name="Grigoriev I.V."/>
            <person name="Favel A."/>
            <person name="Rosso M.N."/>
            <person name="Martin F."/>
        </authorList>
    </citation>
    <scope>NUCLEOTIDE SEQUENCE [LARGE SCALE GENOMIC DNA]</scope>
    <source>
        <strain evidence="2 3">CIRM-BRFM 2984</strain>
    </source>
</reference>
<accession>A0AAW0AEL8</accession>
<dbReference type="EMBL" id="JAWWNJ010000070">
    <property type="protein sequence ID" value="KAK7007696.1"/>
    <property type="molecule type" value="Genomic_DNA"/>
</dbReference>
<evidence type="ECO:0000256" key="1">
    <source>
        <dbReference type="SAM" id="SignalP"/>
    </source>
</evidence>
<feature type="chain" id="PRO_5043384721" evidence="1">
    <location>
        <begin position="31"/>
        <end position="121"/>
    </location>
</feature>
<protein>
    <submittedName>
        <fullName evidence="2">Uncharacterized protein</fullName>
    </submittedName>
</protein>
<sequence length="121" mass="12974">MSTPPPPSGYARCLRALPFLVCFLASRLESTSIYLWGPSWRDVEPFPSASPSSGHFLLLIAVLEGSLAAYHLQSTLGHRLSDVGSLLARDDDGALSLSPCLTEVLFGTPPSDLLSVTGMLW</sequence>